<protein>
    <submittedName>
        <fullName evidence="1">Uncharacterized protein</fullName>
    </submittedName>
</protein>
<evidence type="ECO:0000313" key="1">
    <source>
        <dbReference type="EMBL" id="GCB90920.1"/>
    </source>
</evidence>
<name>A0A401QZX1_STRNR</name>
<accession>A0A401QZX1</accession>
<proteinExistence type="predicted"/>
<dbReference type="AlphaFoldDB" id="A0A401QZX1"/>
<organism evidence="1 2">
    <name type="scientific">Streptomyces noursei</name>
    <name type="common">Streptomyces albulus</name>
    <dbReference type="NCBI Taxonomy" id="1971"/>
    <lineage>
        <taxon>Bacteria</taxon>
        <taxon>Bacillati</taxon>
        <taxon>Actinomycetota</taxon>
        <taxon>Actinomycetes</taxon>
        <taxon>Kitasatosporales</taxon>
        <taxon>Streptomycetaceae</taxon>
        <taxon>Streptomyces</taxon>
    </lineage>
</organism>
<dbReference type="Proteomes" id="UP000288351">
    <property type="component" value="Unassembled WGS sequence"/>
</dbReference>
<dbReference type="RefSeq" id="WP_020930247.1">
    <property type="nucleotide sequence ID" value="NZ_BHXC01000006.1"/>
</dbReference>
<sequence>MANAFLKSETIAATSLGLLERELVLANLVWSNAGFDFTGAKADSVTVRIPAQLNAREYDWRNDRSSDIVLDELAEDSLTVQLNKDIYSAVAVTDEELTLDIRDFGSQVLQPQVNAVAKAIDPGVANMIETATYSVPAIVVDEKDPFPAFIDARAALNKNEVPTNDRTLLIGADVETALLKSGRLNDVSKLRDRSIVNLFAGFSVMTDPVGGGKNPTKRLVRAVKLDMPTPSKPPTDK</sequence>
<comment type="caution">
    <text evidence="1">The sequence shown here is derived from an EMBL/GenBank/DDBJ whole genome shotgun (WGS) entry which is preliminary data.</text>
</comment>
<gene>
    <name evidence="1" type="ORF">SALB_03628</name>
</gene>
<dbReference type="EMBL" id="BHXC01000006">
    <property type="protein sequence ID" value="GCB90920.1"/>
    <property type="molecule type" value="Genomic_DNA"/>
</dbReference>
<reference evidence="1 2" key="1">
    <citation type="journal article" date="2019" name="Microbiol. Resour. Announc.">
        <title>Draft Genome Sequence of the Most Traditional epsilon-Poly-l-Lysine Producer, Streptomyces albulus NBRC14147.</title>
        <authorList>
            <person name="Yamanaka K."/>
            <person name="Hamano Y."/>
        </authorList>
    </citation>
    <scope>NUCLEOTIDE SEQUENCE [LARGE SCALE GENOMIC DNA]</scope>
    <source>
        <strain evidence="1 2">NBRC 14147</strain>
    </source>
</reference>
<evidence type="ECO:0000313" key="2">
    <source>
        <dbReference type="Proteomes" id="UP000288351"/>
    </source>
</evidence>